<sequence>MEQNREEELKTFKSLGTCEQLVEACWSSDWKPHGAEGKVSRCTLALIYEKAQTLKHSHYFDVCVF</sequence>
<protein>
    <submittedName>
        <fullName evidence="1">Uncharacterized protein</fullName>
    </submittedName>
</protein>
<proteinExistence type="predicted"/>
<reference evidence="1 2" key="4">
    <citation type="journal article" date="2011" name="BMC Genomics">
        <title>RNA-Seq improves annotation of protein-coding genes in the cucumber genome.</title>
        <authorList>
            <person name="Li Z."/>
            <person name="Zhang Z."/>
            <person name="Yan P."/>
            <person name="Huang S."/>
            <person name="Fei Z."/>
            <person name="Lin K."/>
        </authorList>
    </citation>
    <scope>NUCLEOTIDE SEQUENCE [LARGE SCALE GENOMIC DNA]</scope>
    <source>
        <strain evidence="2">cv. 9930</strain>
    </source>
</reference>
<evidence type="ECO:0000313" key="2">
    <source>
        <dbReference type="Proteomes" id="UP000029981"/>
    </source>
</evidence>
<reference evidence="1 2" key="1">
    <citation type="journal article" date="2009" name="Nat. Genet.">
        <title>The genome of the cucumber, Cucumis sativus L.</title>
        <authorList>
            <person name="Huang S."/>
            <person name="Li R."/>
            <person name="Zhang Z."/>
            <person name="Li L."/>
            <person name="Gu X."/>
            <person name="Fan W."/>
            <person name="Lucas W.J."/>
            <person name="Wang X."/>
            <person name="Xie B."/>
            <person name="Ni P."/>
            <person name="Ren Y."/>
            <person name="Zhu H."/>
            <person name="Li J."/>
            <person name="Lin K."/>
            <person name="Jin W."/>
            <person name="Fei Z."/>
            <person name="Li G."/>
            <person name="Staub J."/>
            <person name="Kilian A."/>
            <person name="van der Vossen E.A."/>
            <person name="Wu Y."/>
            <person name="Guo J."/>
            <person name="He J."/>
            <person name="Jia Z."/>
            <person name="Ren Y."/>
            <person name="Tian G."/>
            <person name="Lu Y."/>
            <person name="Ruan J."/>
            <person name="Qian W."/>
            <person name="Wang M."/>
            <person name="Huang Q."/>
            <person name="Li B."/>
            <person name="Xuan Z."/>
            <person name="Cao J."/>
            <person name="Asan"/>
            <person name="Wu Z."/>
            <person name="Zhang J."/>
            <person name="Cai Q."/>
            <person name="Bai Y."/>
            <person name="Zhao B."/>
            <person name="Han Y."/>
            <person name="Li Y."/>
            <person name="Li X."/>
            <person name="Wang S."/>
            <person name="Shi Q."/>
            <person name="Liu S."/>
            <person name="Cho W.K."/>
            <person name="Kim J.Y."/>
            <person name="Xu Y."/>
            <person name="Heller-Uszynska K."/>
            <person name="Miao H."/>
            <person name="Cheng Z."/>
            <person name="Zhang S."/>
            <person name="Wu J."/>
            <person name="Yang Y."/>
            <person name="Kang H."/>
            <person name="Li M."/>
            <person name="Liang H."/>
            <person name="Ren X."/>
            <person name="Shi Z."/>
            <person name="Wen M."/>
            <person name="Jian M."/>
            <person name="Yang H."/>
            <person name="Zhang G."/>
            <person name="Yang Z."/>
            <person name="Chen R."/>
            <person name="Liu S."/>
            <person name="Li J."/>
            <person name="Ma L."/>
            <person name="Liu H."/>
            <person name="Zhou Y."/>
            <person name="Zhao J."/>
            <person name="Fang X."/>
            <person name="Li G."/>
            <person name="Fang L."/>
            <person name="Li Y."/>
            <person name="Liu D."/>
            <person name="Zheng H."/>
            <person name="Zhang Y."/>
            <person name="Qin N."/>
            <person name="Li Z."/>
            <person name="Yang G."/>
            <person name="Yang S."/>
            <person name="Bolund L."/>
            <person name="Kristiansen K."/>
            <person name="Zheng H."/>
            <person name="Li S."/>
            <person name="Zhang X."/>
            <person name="Yang H."/>
            <person name="Wang J."/>
            <person name="Sun R."/>
            <person name="Zhang B."/>
            <person name="Jiang S."/>
            <person name="Wang J."/>
            <person name="Du Y."/>
            <person name="Li S."/>
        </authorList>
    </citation>
    <scope>NUCLEOTIDE SEQUENCE [LARGE SCALE GENOMIC DNA]</scope>
    <source>
        <strain evidence="2">cv. 9930</strain>
    </source>
</reference>
<reference evidence="1 2" key="2">
    <citation type="journal article" date="2009" name="PLoS ONE">
        <title>An integrated genetic and cytogenetic map of the cucumber genome.</title>
        <authorList>
            <person name="Ren Y."/>
            <person name="Zhang Z."/>
            <person name="Liu J."/>
            <person name="Staub J.E."/>
            <person name="Han Y."/>
            <person name="Cheng Z."/>
            <person name="Li X."/>
            <person name="Lu J."/>
            <person name="Miao H."/>
            <person name="Kang H."/>
            <person name="Xie B."/>
            <person name="Gu X."/>
            <person name="Wang X."/>
            <person name="Du Y."/>
            <person name="Jin W."/>
            <person name="Huang S."/>
        </authorList>
    </citation>
    <scope>NUCLEOTIDE SEQUENCE [LARGE SCALE GENOMIC DNA]</scope>
    <source>
        <strain evidence="2">cv. 9930</strain>
    </source>
</reference>
<reference evidence="1 2" key="3">
    <citation type="journal article" date="2010" name="BMC Genomics">
        <title>Transcriptome sequencing and comparative analysis of cucumber flowers with different sex types.</title>
        <authorList>
            <person name="Guo S."/>
            <person name="Zheng Y."/>
            <person name="Joung J.G."/>
            <person name="Liu S."/>
            <person name="Zhang Z."/>
            <person name="Crasta O.R."/>
            <person name="Sobral B.W."/>
            <person name="Xu Y."/>
            <person name="Huang S."/>
            <person name="Fei Z."/>
        </authorList>
    </citation>
    <scope>NUCLEOTIDE SEQUENCE [LARGE SCALE GENOMIC DNA]</scope>
    <source>
        <strain evidence="2">cv. 9930</strain>
    </source>
</reference>
<evidence type="ECO:0000313" key="1">
    <source>
        <dbReference type="EMBL" id="KGN52980.1"/>
    </source>
</evidence>
<keyword evidence="2" id="KW-1185">Reference proteome</keyword>
<gene>
    <name evidence="1" type="ORF">Csa_4G008830</name>
</gene>
<accession>A0A0A0KTP0</accession>
<dbReference type="AlphaFoldDB" id="A0A0A0KTP0"/>
<organism evidence="1 2">
    <name type="scientific">Cucumis sativus</name>
    <name type="common">Cucumber</name>
    <dbReference type="NCBI Taxonomy" id="3659"/>
    <lineage>
        <taxon>Eukaryota</taxon>
        <taxon>Viridiplantae</taxon>
        <taxon>Streptophyta</taxon>
        <taxon>Embryophyta</taxon>
        <taxon>Tracheophyta</taxon>
        <taxon>Spermatophyta</taxon>
        <taxon>Magnoliopsida</taxon>
        <taxon>eudicotyledons</taxon>
        <taxon>Gunneridae</taxon>
        <taxon>Pentapetalae</taxon>
        <taxon>rosids</taxon>
        <taxon>fabids</taxon>
        <taxon>Cucurbitales</taxon>
        <taxon>Cucurbitaceae</taxon>
        <taxon>Benincaseae</taxon>
        <taxon>Cucumis</taxon>
    </lineage>
</organism>
<dbReference type="Gramene" id="KGN52980">
    <property type="protein sequence ID" value="KGN52980"/>
    <property type="gene ID" value="Csa_4G008830"/>
</dbReference>
<dbReference type="Proteomes" id="UP000029981">
    <property type="component" value="Chromosome 4"/>
</dbReference>
<name>A0A0A0KTP0_CUCSA</name>
<dbReference type="EMBL" id="CM002925">
    <property type="protein sequence ID" value="KGN52980.1"/>
    <property type="molecule type" value="Genomic_DNA"/>
</dbReference>